<keyword evidence="3" id="KW-1185">Reference proteome</keyword>
<accession>A0ABD1BDE7</accession>
<dbReference type="EMBL" id="JBANAX010000255">
    <property type="protein sequence ID" value="KAL1216948.1"/>
    <property type="molecule type" value="Genomic_DNA"/>
</dbReference>
<evidence type="ECO:0000256" key="1">
    <source>
        <dbReference type="SAM" id="MobiDB-lite"/>
    </source>
</evidence>
<proteinExistence type="predicted"/>
<dbReference type="Proteomes" id="UP001558713">
    <property type="component" value="Unassembled WGS sequence"/>
</dbReference>
<feature type="region of interest" description="Disordered" evidence="1">
    <location>
        <begin position="53"/>
        <end position="74"/>
    </location>
</feature>
<protein>
    <submittedName>
        <fullName evidence="2">Uncharacterized protein</fullName>
    </submittedName>
</protein>
<gene>
    <name evidence="2" type="ORF">V5N11_018750</name>
</gene>
<evidence type="ECO:0000313" key="3">
    <source>
        <dbReference type="Proteomes" id="UP001558713"/>
    </source>
</evidence>
<reference evidence="2 3" key="1">
    <citation type="submission" date="2024-04" db="EMBL/GenBank/DDBJ databases">
        <title>Genome assembly C_amara_ONT_v2.</title>
        <authorList>
            <person name="Yant L."/>
            <person name="Moore C."/>
            <person name="Slenker M."/>
        </authorList>
    </citation>
    <scope>NUCLEOTIDE SEQUENCE [LARGE SCALE GENOMIC DNA]</scope>
    <source>
        <tissue evidence="2">Leaf</tissue>
    </source>
</reference>
<evidence type="ECO:0000313" key="2">
    <source>
        <dbReference type="EMBL" id="KAL1216948.1"/>
    </source>
</evidence>
<organism evidence="2 3">
    <name type="scientific">Cardamine amara subsp. amara</name>
    <dbReference type="NCBI Taxonomy" id="228776"/>
    <lineage>
        <taxon>Eukaryota</taxon>
        <taxon>Viridiplantae</taxon>
        <taxon>Streptophyta</taxon>
        <taxon>Embryophyta</taxon>
        <taxon>Tracheophyta</taxon>
        <taxon>Spermatophyta</taxon>
        <taxon>Magnoliopsida</taxon>
        <taxon>eudicotyledons</taxon>
        <taxon>Gunneridae</taxon>
        <taxon>Pentapetalae</taxon>
        <taxon>rosids</taxon>
        <taxon>malvids</taxon>
        <taxon>Brassicales</taxon>
        <taxon>Brassicaceae</taxon>
        <taxon>Cardamineae</taxon>
        <taxon>Cardamine</taxon>
    </lineage>
</organism>
<dbReference type="AlphaFoldDB" id="A0ABD1BDE7"/>
<name>A0ABD1BDE7_CARAN</name>
<comment type="caution">
    <text evidence="2">The sequence shown here is derived from an EMBL/GenBank/DDBJ whole genome shotgun (WGS) entry which is preliminary data.</text>
</comment>
<sequence>MLQQILHGQANGAIEQTKMMADLKNHIDCSYANLNTKFETLISRLKYLEGLSASSSNKSSGQLPGKAVQNPKDSAPELYLPFKKRYAAFTEDSDTQAGEDFAQKSVEE</sequence>